<accession>A0A6B8RU89</accession>
<organism evidence="1 2">
    <name type="scientific">Paenibacillus psychroresistens</name>
    <dbReference type="NCBI Taxonomy" id="1778678"/>
    <lineage>
        <taxon>Bacteria</taxon>
        <taxon>Bacillati</taxon>
        <taxon>Bacillota</taxon>
        <taxon>Bacilli</taxon>
        <taxon>Bacillales</taxon>
        <taxon>Paenibacillaceae</taxon>
        <taxon>Paenibacillus</taxon>
    </lineage>
</organism>
<dbReference type="Pfam" id="PF05721">
    <property type="entry name" value="PhyH"/>
    <property type="match status" value="1"/>
</dbReference>
<dbReference type="Gene3D" id="2.60.120.620">
    <property type="entry name" value="q2cbj1_9rhob like domain"/>
    <property type="match status" value="1"/>
</dbReference>
<evidence type="ECO:0008006" key="3">
    <source>
        <dbReference type="Google" id="ProtNLM"/>
    </source>
</evidence>
<dbReference type="InterPro" id="IPR008775">
    <property type="entry name" value="Phytyl_CoA_dOase-like"/>
</dbReference>
<dbReference type="OrthoDB" id="9796766at2"/>
<dbReference type="GO" id="GO:0016706">
    <property type="term" value="F:2-oxoglutarate-dependent dioxygenase activity"/>
    <property type="evidence" value="ECO:0007669"/>
    <property type="project" value="UniProtKB-ARBA"/>
</dbReference>
<dbReference type="AlphaFoldDB" id="A0A6B8RU89"/>
<dbReference type="EMBL" id="CP034235">
    <property type="protein sequence ID" value="QGQ98738.1"/>
    <property type="molecule type" value="Genomic_DNA"/>
</dbReference>
<evidence type="ECO:0000313" key="1">
    <source>
        <dbReference type="EMBL" id="QGQ98738.1"/>
    </source>
</evidence>
<keyword evidence="2" id="KW-1185">Reference proteome</keyword>
<dbReference type="PANTHER" id="PTHR20883">
    <property type="entry name" value="PHYTANOYL-COA DIOXYGENASE DOMAIN CONTAINING 1"/>
    <property type="match status" value="1"/>
</dbReference>
<protein>
    <recommendedName>
        <fullName evidence="3">Phytanoyl-CoA dioxygenase</fullName>
    </recommendedName>
</protein>
<dbReference type="PANTHER" id="PTHR20883:SF46">
    <property type="entry name" value="PHYTANOYL-COA HYDROXYLASE"/>
    <property type="match status" value="1"/>
</dbReference>
<dbReference type="Proteomes" id="UP000426246">
    <property type="component" value="Chromosome"/>
</dbReference>
<dbReference type="RefSeq" id="WP_155703847.1">
    <property type="nucleotide sequence ID" value="NZ_CP034235.1"/>
</dbReference>
<reference evidence="2" key="1">
    <citation type="submission" date="2018-11" db="EMBL/GenBank/DDBJ databases">
        <title>Complete genome sequence of Paenibacillus sp. ML311-T8.</title>
        <authorList>
            <person name="Nam Y.-D."/>
            <person name="Kang J."/>
            <person name="Chung W.-H."/>
            <person name="Park Y.S."/>
        </authorList>
    </citation>
    <scope>NUCLEOTIDE SEQUENCE [LARGE SCALE GENOMIC DNA]</scope>
    <source>
        <strain evidence="2">ML311-T8</strain>
    </source>
</reference>
<name>A0A6B8RU89_9BACL</name>
<dbReference type="SUPFAM" id="SSF51197">
    <property type="entry name" value="Clavaminate synthase-like"/>
    <property type="match status" value="1"/>
</dbReference>
<gene>
    <name evidence="1" type="ORF">EHS13_29595</name>
</gene>
<evidence type="ECO:0000313" key="2">
    <source>
        <dbReference type="Proteomes" id="UP000426246"/>
    </source>
</evidence>
<dbReference type="KEGG" id="ppsc:EHS13_29595"/>
<dbReference type="GO" id="GO:0005506">
    <property type="term" value="F:iron ion binding"/>
    <property type="evidence" value="ECO:0007669"/>
    <property type="project" value="UniProtKB-ARBA"/>
</dbReference>
<sequence length="274" mass="31395">MSMTALTKEQIDFFETFGFIKFPQLFADRLDWILEQFADTFPQEDKAMVHDGSKRTCVVPFIDQKMSTLLDDPRILAIGSSLLGDDFNYMGSDGNYYTGDTGWHRDGFHKKHRHLKIAFYLDQLDGNSGALRVIPGSHRVHDQFGKDLTGTTGKSETFWQVAGADVPAYVLDVTPGDVLVFNHNTFHSSWNGNSNRRMFTINLCERYEEQDLQELRDYISSFDRFWLDRVFSETMRNTASPERMKHLEQVMANDGHLAALSAEKRLTMAEPSRG</sequence>
<proteinExistence type="predicted"/>